<evidence type="ECO:0000256" key="2">
    <source>
        <dbReference type="ARBA" id="ARBA00022475"/>
    </source>
</evidence>
<feature type="transmembrane region" description="Helical" evidence="7">
    <location>
        <begin position="115"/>
        <end position="135"/>
    </location>
</feature>
<reference evidence="9 10" key="2">
    <citation type="submission" date="2024-06" db="EMBL/GenBank/DDBJ databases">
        <title>Thioclava kandeliae sp. nov. from a rhizosphere soil sample of Kandelia candel in a mangrove.</title>
        <authorList>
            <person name="Mu T."/>
        </authorList>
    </citation>
    <scope>NUCLEOTIDE SEQUENCE [LARGE SCALE GENOMIC DNA]</scope>
    <source>
        <strain evidence="9 10">CPCC 100088</strain>
    </source>
</reference>
<evidence type="ECO:0000256" key="4">
    <source>
        <dbReference type="ARBA" id="ARBA00022989"/>
    </source>
</evidence>
<evidence type="ECO:0000256" key="7">
    <source>
        <dbReference type="SAM" id="Phobius"/>
    </source>
</evidence>
<comment type="caution">
    <text evidence="9">The sequence shown here is derived from an EMBL/GenBank/DDBJ whole genome shotgun (WGS) entry which is preliminary data.</text>
</comment>
<accession>A0ABV1SGW1</accession>
<evidence type="ECO:0000256" key="5">
    <source>
        <dbReference type="ARBA" id="ARBA00023136"/>
    </source>
</evidence>
<keyword evidence="2" id="KW-1003">Cell membrane</keyword>
<keyword evidence="10" id="KW-1185">Reference proteome</keyword>
<feature type="domain" description="N-acetyltransferase" evidence="8">
    <location>
        <begin position="523"/>
        <end position="680"/>
    </location>
</feature>
<dbReference type="SUPFAM" id="SSF55729">
    <property type="entry name" value="Acyl-CoA N-acyltransferases (Nat)"/>
    <property type="match status" value="1"/>
</dbReference>
<dbReference type="RefSeq" id="WP_350936853.1">
    <property type="nucleotide sequence ID" value="NZ_JAYWLC010000007.1"/>
</dbReference>
<keyword evidence="3 7" id="KW-0812">Transmembrane</keyword>
<protein>
    <submittedName>
        <fullName evidence="9">Phosphatidylglycerol lysyltransferase domain-containing protein</fullName>
    </submittedName>
</protein>
<dbReference type="PANTHER" id="PTHR34697">
    <property type="entry name" value="PHOSPHATIDYLGLYCEROL LYSYLTRANSFERASE"/>
    <property type="match status" value="1"/>
</dbReference>
<organism evidence="9 10">
    <name type="scientific">Thioclava kandeliae</name>
    <dbReference type="NCBI Taxonomy" id="3070818"/>
    <lineage>
        <taxon>Bacteria</taxon>
        <taxon>Pseudomonadati</taxon>
        <taxon>Pseudomonadota</taxon>
        <taxon>Alphaproteobacteria</taxon>
        <taxon>Rhodobacterales</taxon>
        <taxon>Paracoccaceae</taxon>
        <taxon>Thioclava</taxon>
    </lineage>
</organism>
<keyword evidence="4 7" id="KW-1133">Transmembrane helix</keyword>
<dbReference type="Gene3D" id="3.40.630.30">
    <property type="match status" value="1"/>
</dbReference>
<feature type="transmembrane region" description="Helical" evidence="7">
    <location>
        <begin position="196"/>
        <end position="217"/>
    </location>
</feature>
<dbReference type="InterPro" id="IPR016181">
    <property type="entry name" value="Acyl_CoA_acyltransferase"/>
</dbReference>
<gene>
    <name evidence="9" type="ORF">VSX56_10210</name>
</gene>
<evidence type="ECO:0000313" key="10">
    <source>
        <dbReference type="Proteomes" id="UP001438953"/>
    </source>
</evidence>
<comment type="subcellular location">
    <subcellularLocation>
        <location evidence="1">Cell membrane</location>
        <topology evidence="1">Multi-pass membrane protein</topology>
    </subcellularLocation>
</comment>
<dbReference type="Pfam" id="PF09924">
    <property type="entry name" value="LPG_synthase_C"/>
    <property type="match status" value="1"/>
</dbReference>
<evidence type="ECO:0000256" key="1">
    <source>
        <dbReference type="ARBA" id="ARBA00004651"/>
    </source>
</evidence>
<feature type="transmembrane region" description="Helical" evidence="7">
    <location>
        <begin position="224"/>
        <end position="248"/>
    </location>
</feature>
<feature type="region of interest" description="Disordered" evidence="6">
    <location>
        <begin position="1"/>
        <end position="34"/>
    </location>
</feature>
<dbReference type="EMBL" id="JAYWLC010000007">
    <property type="protein sequence ID" value="MER5172150.1"/>
    <property type="molecule type" value="Genomic_DNA"/>
</dbReference>
<dbReference type="InterPro" id="IPR024320">
    <property type="entry name" value="LPG_synthase_C"/>
</dbReference>
<evidence type="ECO:0000256" key="6">
    <source>
        <dbReference type="SAM" id="MobiDB-lite"/>
    </source>
</evidence>
<evidence type="ECO:0000313" key="9">
    <source>
        <dbReference type="EMBL" id="MER5172150.1"/>
    </source>
</evidence>
<dbReference type="PROSITE" id="PS51186">
    <property type="entry name" value="GNAT"/>
    <property type="match status" value="1"/>
</dbReference>
<proteinExistence type="predicted"/>
<feature type="compositionally biased region" description="Basic and acidic residues" evidence="6">
    <location>
        <begin position="8"/>
        <end position="19"/>
    </location>
</feature>
<feature type="transmembrane region" description="Helical" evidence="7">
    <location>
        <begin position="76"/>
        <end position="95"/>
    </location>
</feature>
<evidence type="ECO:0000256" key="3">
    <source>
        <dbReference type="ARBA" id="ARBA00022692"/>
    </source>
</evidence>
<evidence type="ECO:0000259" key="8">
    <source>
        <dbReference type="PROSITE" id="PS51186"/>
    </source>
</evidence>
<feature type="transmembrane region" description="Helical" evidence="7">
    <location>
        <begin position="268"/>
        <end position="287"/>
    </location>
</feature>
<feature type="transmembrane region" description="Helical" evidence="7">
    <location>
        <begin position="155"/>
        <end position="176"/>
    </location>
</feature>
<dbReference type="InterPro" id="IPR051211">
    <property type="entry name" value="PG_lysyltransferase"/>
</dbReference>
<dbReference type="Proteomes" id="UP001438953">
    <property type="component" value="Unassembled WGS sequence"/>
</dbReference>
<feature type="transmembrane region" description="Helical" evidence="7">
    <location>
        <begin position="299"/>
        <end position="319"/>
    </location>
</feature>
<name>A0ABV1SGW1_9RHOB</name>
<sequence length="713" mass="76875">MRHYGKVTGDDAARAKAWPERPATTAREAVLPAQSPPKAEIIAETARLLDYEGAEHLADDPQQIAPRTQSLAWGKAIRRQIAAIVMLACFAWILRDRVTGLDYAAILASLGQVSAWQWLGAALATLASFAALANYDALIHKIMDTGQNEGQSKRAGWVSIAISQTVGFGLISGALVRWRMLPGFSMIEASKLTAMVAATFLAGWAVVTAMVVIVTPVQLPGLPIFALQGFALLGLLLGGAVAALALWNPVVKIGKWQPRLPSLPVMGRILWLTIADTAFAALALWVLMPPDTVHPLIALYPAFLLALGAGFISGTPGGVGPFEVTLLMLLPGAEQAPLLAAIVAWRAVYYGAPAALALAVLALGAPVRHIPPRGRLVPAAPEYTPRIAELARLSPHAEFGILRQGEHFVLLGENMRSGWMVGQTQQALVGMRDPVGETDLREMLRALRIEARAQGRLACLYKVHARTALEARRLGWSVVPVAQECWLRPDRFTLDAPAMSGLRRKLRKAAKAGLTCEHCMTQMPMAQMSEVAAEWTTARGGERGFSMGRFTPDYVSEHEVVLAWFDGRLVGFASFHANDHEWALDLMRTSDDAPDGTMHQLIVTAIAAAREMGCPRLSLAALPPRPDQIEGPAAMIWRRAERGHGAAGLRQFKMGFAPHLTTLYVSAPSASALALACADIARIIRKPPALRPARDPDGSGVWTHEITDRGGEH</sequence>
<dbReference type="InterPro" id="IPR000182">
    <property type="entry name" value="GNAT_dom"/>
</dbReference>
<dbReference type="PANTHER" id="PTHR34697:SF2">
    <property type="entry name" value="PHOSPHATIDYLGLYCEROL LYSYLTRANSFERASE"/>
    <property type="match status" value="1"/>
</dbReference>
<reference evidence="9 10" key="1">
    <citation type="submission" date="2024-01" db="EMBL/GenBank/DDBJ databases">
        <authorList>
            <person name="Deng Y."/>
            <person name="Su J."/>
        </authorList>
    </citation>
    <scope>NUCLEOTIDE SEQUENCE [LARGE SCALE GENOMIC DNA]</scope>
    <source>
        <strain evidence="9 10">CPCC 100088</strain>
    </source>
</reference>
<keyword evidence="5 7" id="KW-0472">Membrane</keyword>
<feature type="region of interest" description="Disordered" evidence="6">
    <location>
        <begin position="689"/>
        <end position="713"/>
    </location>
</feature>